<dbReference type="GO" id="GO:0005886">
    <property type="term" value="C:plasma membrane"/>
    <property type="evidence" value="ECO:0007669"/>
    <property type="project" value="TreeGrafter"/>
</dbReference>
<feature type="compositionally biased region" description="Polar residues" evidence="5">
    <location>
        <begin position="23"/>
        <end position="35"/>
    </location>
</feature>
<dbReference type="GO" id="GO:0022857">
    <property type="term" value="F:transmembrane transporter activity"/>
    <property type="evidence" value="ECO:0007669"/>
    <property type="project" value="InterPro"/>
</dbReference>
<feature type="transmembrane region" description="Helical" evidence="6">
    <location>
        <begin position="329"/>
        <end position="347"/>
    </location>
</feature>
<reference evidence="7 8" key="1">
    <citation type="submission" date="2015-01" db="EMBL/GenBank/DDBJ databases">
        <title>The Genome Sequence of Cladophialophora immunda CBS83496.</title>
        <authorList>
            <consortium name="The Broad Institute Genomics Platform"/>
            <person name="Cuomo C."/>
            <person name="de Hoog S."/>
            <person name="Gorbushina A."/>
            <person name="Stielow B."/>
            <person name="Teixiera M."/>
            <person name="Abouelleil A."/>
            <person name="Chapman S.B."/>
            <person name="Priest M."/>
            <person name="Young S.K."/>
            <person name="Wortman J."/>
            <person name="Nusbaum C."/>
            <person name="Birren B."/>
        </authorList>
    </citation>
    <scope>NUCLEOTIDE SEQUENCE [LARGE SCALE GENOMIC DNA]</scope>
    <source>
        <strain evidence="7 8">CBS 83496</strain>
    </source>
</reference>
<keyword evidence="4 6" id="KW-0472">Membrane</keyword>
<feature type="transmembrane region" description="Helical" evidence="6">
    <location>
        <begin position="446"/>
        <end position="472"/>
    </location>
</feature>
<dbReference type="GeneID" id="27348615"/>
<evidence type="ECO:0000256" key="5">
    <source>
        <dbReference type="SAM" id="MobiDB-lite"/>
    </source>
</evidence>
<dbReference type="InterPro" id="IPR011701">
    <property type="entry name" value="MFS"/>
</dbReference>
<feature type="transmembrane region" description="Helical" evidence="6">
    <location>
        <begin position="514"/>
        <end position="534"/>
    </location>
</feature>
<dbReference type="VEuPathDB" id="FungiDB:PV07_09421"/>
<dbReference type="EMBL" id="KN847044">
    <property type="protein sequence ID" value="KIW26320.1"/>
    <property type="molecule type" value="Genomic_DNA"/>
</dbReference>
<accession>A0A0D2C733</accession>
<dbReference type="InterPro" id="IPR036259">
    <property type="entry name" value="MFS_trans_sf"/>
</dbReference>
<dbReference type="Pfam" id="PF07690">
    <property type="entry name" value="MFS_1"/>
    <property type="match status" value="1"/>
</dbReference>
<dbReference type="PANTHER" id="PTHR23502:SF187">
    <property type="entry name" value="TRANSPORTER, PUTATIVE (AFU_ORTHOLOGUE AFUA_2G17840)-RELATED"/>
    <property type="match status" value="1"/>
</dbReference>
<keyword evidence="8" id="KW-1185">Reference proteome</keyword>
<keyword evidence="3 6" id="KW-1133">Transmembrane helix</keyword>
<feature type="transmembrane region" description="Helical" evidence="6">
    <location>
        <begin position="175"/>
        <end position="192"/>
    </location>
</feature>
<feature type="transmembrane region" description="Helical" evidence="6">
    <location>
        <begin position="375"/>
        <end position="396"/>
    </location>
</feature>
<evidence type="ECO:0000256" key="1">
    <source>
        <dbReference type="ARBA" id="ARBA00004141"/>
    </source>
</evidence>
<feature type="transmembrane region" description="Helical" evidence="6">
    <location>
        <begin position="417"/>
        <end position="434"/>
    </location>
</feature>
<dbReference type="Proteomes" id="UP000054466">
    <property type="component" value="Unassembled WGS sequence"/>
</dbReference>
<sequence length="550" mass="60279">MADEPTSPKDVPQATATEAPVVDTSTPPSISSGENNNEKAATHTATALDLDRVGETDGYLLDEAKIREKLGLAPDVPLKKSSDGKVLIPQPTEDPEDPLNWSSWKKAAILVVIAVNAATSDYSAATGASALIPQATQWRINPNEVNHATAGNTFMLGVGGILTVWLSAWIGRLPVLFWFGCLSAGTAAWSAAAKSFESYMASRILNGMFAVAGAGGGLMWIKDVWFFHQHARKINIWSTAIILSPFLGPQFMAAILSVSTWRTGMWLNFGIITLGLALTVTLGDETFYPRHLMPDRVPRRKNRLLRVVGVEQYKTKYTTNTFLEAGSRLGYTVLKLPVFLTCLFYFFDFPWTIGNNTTISVFIIPAYNFDFRNLAAIYTAPVVGAILGLVIGHFMFDFIARMWAKRHNGIIAPENRLVILWLVLPFKLIGYNLIGTTLHHAPTWSYWVLAVGWGMHNFATIVTTSAVGAYLLDAYPEAAGECAALLNFARTLGGFIIGYIQINWATKAGTQTEYGIQSGIMGAAFFVVVFLQFFGAKLRHAQGPLNFKTY</sequence>
<dbReference type="Gene3D" id="1.20.1250.20">
    <property type="entry name" value="MFS general substrate transporter like domains"/>
    <property type="match status" value="1"/>
</dbReference>
<feature type="transmembrane region" description="Helical" evidence="6">
    <location>
        <begin position="265"/>
        <end position="283"/>
    </location>
</feature>
<evidence type="ECO:0000256" key="3">
    <source>
        <dbReference type="ARBA" id="ARBA00022989"/>
    </source>
</evidence>
<dbReference type="RefSeq" id="XP_016246536.1">
    <property type="nucleotide sequence ID" value="XM_016396680.1"/>
</dbReference>
<feature type="region of interest" description="Disordered" evidence="5">
    <location>
        <begin position="1"/>
        <end position="48"/>
    </location>
</feature>
<evidence type="ECO:0000256" key="2">
    <source>
        <dbReference type="ARBA" id="ARBA00022692"/>
    </source>
</evidence>
<dbReference type="STRING" id="569365.A0A0D2C733"/>
<name>A0A0D2C733_9EURO</name>
<evidence type="ECO:0000313" key="7">
    <source>
        <dbReference type="EMBL" id="KIW26320.1"/>
    </source>
</evidence>
<feature type="transmembrane region" description="Helical" evidence="6">
    <location>
        <begin position="234"/>
        <end position="259"/>
    </location>
</feature>
<feature type="transmembrane region" description="Helical" evidence="6">
    <location>
        <begin position="484"/>
        <end position="502"/>
    </location>
</feature>
<feature type="transmembrane region" description="Helical" evidence="6">
    <location>
        <begin position="149"/>
        <end position="168"/>
    </location>
</feature>
<evidence type="ECO:0000256" key="4">
    <source>
        <dbReference type="ARBA" id="ARBA00023136"/>
    </source>
</evidence>
<evidence type="ECO:0000256" key="6">
    <source>
        <dbReference type="SAM" id="Phobius"/>
    </source>
</evidence>
<dbReference type="SUPFAM" id="SSF103473">
    <property type="entry name" value="MFS general substrate transporter"/>
    <property type="match status" value="1"/>
</dbReference>
<evidence type="ECO:0000313" key="8">
    <source>
        <dbReference type="Proteomes" id="UP000054466"/>
    </source>
</evidence>
<protein>
    <recommendedName>
        <fullName evidence="9">Major facilitator superfamily (MFS) profile domain-containing protein</fullName>
    </recommendedName>
</protein>
<dbReference type="PANTHER" id="PTHR23502">
    <property type="entry name" value="MAJOR FACILITATOR SUPERFAMILY"/>
    <property type="match status" value="1"/>
</dbReference>
<dbReference type="OrthoDB" id="2533084at2759"/>
<proteinExistence type="predicted"/>
<organism evidence="7 8">
    <name type="scientific">Cladophialophora immunda</name>
    <dbReference type="NCBI Taxonomy" id="569365"/>
    <lineage>
        <taxon>Eukaryota</taxon>
        <taxon>Fungi</taxon>
        <taxon>Dikarya</taxon>
        <taxon>Ascomycota</taxon>
        <taxon>Pezizomycotina</taxon>
        <taxon>Eurotiomycetes</taxon>
        <taxon>Chaetothyriomycetidae</taxon>
        <taxon>Chaetothyriales</taxon>
        <taxon>Herpotrichiellaceae</taxon>
        <taxon>Cladophialophora</taxon>
    </lineage>
</organism>
<dbReference type="HOGENOM" id="CLU_008455_13_8_1"/>
<feature type="transmembrane region" description="Helical" evidence="6">
    <location>
        <begin position="204"/>
        <end position="222"/>
    </location>
</feature>
<gene>
    <name evidence="7" type="ORF">PV07_09421</name>
</gene>
<dbReference type="AlphaFoldDB" id="A0A0D2C733"/>
<keyword evidence="2 6" id="KW-0812">Transmembrane</keyword>
<comment type="subcellular location">
    <subcellularLocation>
        <location evidence="1">Membrane</location>
        <topology evidence="1">Multi-pass membrane protein</topology>
    </subcellularLocation>
</comment>
<evidence type="ECO:0008006" key="9">
    <source>
        <dbReference type="Google" id="ProtNLM"/>
    </source>
</evidence>